<dbReference type="Pfam" id="PF03981">
    <property type="entry name" value="Ubiq_cyt_C_chap"/>
    <property type="match status" value="1"/>
</dbReference>
<reference evidence="4 5" key="1">
    <citation type="submission" date="2023-10" db="EMBL/GenBank/DDBJ databases">
        <authorList>
            <person name="Venkata Ramana C."/>
            <person name="Sasikala C."/>
            <person name="Dhurka M."/>
        </authorList>
    </citation>
    <scope>NUCLEOTIDE SEQUENCE [LARGE SCALE GENOMIC DNA]</scope>
    <source>
        <strain evidence="4 5">KCTC 32151</strain>
    </source>
</reference>
<dbReference type="PIRSF" id="PIRSF032079">
    <property type="entry name" value="UCP032079"/>
    <property type="match status" value="1"/>
</dbReference>
<evidence type="ECO:0000313" key="5">
    <source>
        <dbReference type="Proteomes" id="UP001185659"/>
    </source>
</evidence>
<gene>
    <name evidence="4" type="ORF">R2G56_07910</name>
</gene>
<name>A0ABU4AIX7_9HYPH</name>
<organism evidence="4 5">
    <name type="scientific">Nitratireductor aquimarinus</name>
    <dbReference type="NCBI Taxonomy" id="889300"/>
    <lineage>
        <taxon>Bacteria</taxon>
        <taxon>Pseudomonadati</taxon>
        <taxon>Pseudomonadota</taxon>
        <taxon>Alphaproteobacteria</taxon>
        <taxon>Hyphomicrobiales</taxon>
        <taxon>Phyllobacteriaceae</taxon>
        <taxon>Nitratireductor</taxon>
    </lineage>
</organism>
<proteinExistence type="inferred from homology"/>
<dbReference type="InterPro" id="IPR021150">
    <property type="entry name" value="Ubiq_cyt_c_chap"/>
</dbReference>
<evidence type="ECO:0000259" key="3">
    <source>
        <dbReference type="Pfam" id="PF03981"/>
    </source>
</evidence>
<dbReference type="PANTHER" id="PTHR12184">
    <property type="entry name" value="UBIQUINOL-CYTOCHROME C REDUCTASE COMPLEX ASSEMBLY FACTOR 1 FAMILY MEMBER"/>
    <property type="match status" value="1"/>
</dbReference>
<dbReference type="InterPro" id="IPR007129">
    <property type="entry name" value="Ubiqinol_cyt_c_chaperone_CPB3"/>
</dbReference>
<dbReference type="EMBL" id="JAWLIP010000003">
    <property type="protein sequence ID" value="MDV6226207.1"/>
    <property type="molecule type" value="Genomic_DNA"/>
</dbReference>
<comment type="similarity">
    <text evidence="1">Belongs to the CBP3 family.</text>
</comment>
<feature type="domain" description="Ubiquinol-cytochrome c chaperone" evidence="3">
    <location>
        <begin position="38"/>
        <end position="175"/>
    </location>
</feature>
<dbReference type="InterPro" id="IPR014569">
    <property type="entry name" value="Ubq_cyt-c_CBP3-rel"/>
</dbReference>
<keyword evidence="5" id="KW-1185">Reference proteome</keyword>
<evidence type="ECO:0000256" key="2">
    <source>
        <dbReference type="ARBA" id="ARBA00006436"/>
    </source>
</evidence>
<evidence type="ECO:0000256" key="1">
    <source>
        <dbReference type="ARBA" id="ARBA00006407"/>
    </source>
</evidence>
<dbReference type="Proteomes" id="UP001185659">
    <property type="component" value="Unassembled WGS sequence"/>
</dbReference>
<dbReference type="PANTHER" id="PTHR12184:SF1">
    <property type="entry name" value="UBIQUINOL-CYTOCHROME-C REDUCTASE COMPLEX ASSEMBLY FACTOR 1"/>
    <property type="match status" value="1"/>
</dbReference>
<dbReference type="RefSeq" id="WP_206554507.1">
    <property type="nucleotide sequence ID" value="NZ_JAEKJX010000001.1"/>
</dbReference>
<sequence length="182" mass="20428">MFKKLFGFGQRSRLTVIDGLYERIVAASRQPVFYAKWEAPDTPLGRFEMIALHMILVLRRVRNEEDPKVRETAQELTDLFFSDVEYAIRELGIGDLGVPKRIKKLARMFYGRAAAYGDALDAGDVEALAAAMQRNIRPDVENWQGARPLADYAVEAAGALDAQPVEKLIAAEISFPDAQREI</sequence>
<comment type="caution">
    <text evidence="4">The sequence shown here is derived from an EMBL/GenBank/DDBJ whole genome shotgun (WGS) entry which is preliminary data.</text>
</comment>
<protein>
    <submittedName>
        <fullName evidence="4">Ubiquinol-cytochrome C chaperone family protein</fullName>
    </submittedName>
</protein>
<comment type="similarity">
    <text evidence="2">Belongs to the UPF0174 family.</text>
</comment>
<evidence type="ECO:0000313" key="4">
    <source>
        <dbReference type="EMBL" id="MDV6226207.1"/>
    </source>
</evidence>
<accession>A0ABU4AIX7</accession>